<sequence length="122" mass="13755">MPHESFGNFLARKRIQRGMTLRKMAQLLGCSAPYLSDVEKGRRNPFEVGKLELAARVLCLTAEETSEMLDLAGKQRNSVAPDLPDYIMRRDYVAAALRTARDLGAGEKEWAAFVEELKRRKG</sequence>
<keyword evidence="3" id="KW-1185">Reference proteome</keyword>
<dbReference type="SUPFAM" id="SSF47413">
    <property type="entry name" value="lambda repressor-like DNA-binding domains"/>
    <property type="match status" value="1"/>
</dbReference>
<evidence type="ECO:0000259" key="1">
    <source>
        <dbReference type="PROSITE" id="PS50943"/>
    </source>
</evidence>
<dbReference type="InterPro" id="IPR010982">
    <property type="entry name" value="Lambda_DNA-bd_dom_sf"/>
</dbReference>
<reference evidence="2 3" key="1">
    <citation type="submission" date="2020-08" db="EMBL/GenBank/DDBJ databases">
        <title>Genome public.</title>
        <authorList>
            <person name="Liu C."/>
            <person name="Sun Q."/>
        </authorList>
    </citation>
    <scope>NUCLEOTIDE SEQUENCE [LARGE SCALE GENOMIC DNA]</scope>
    <source>
        <strain evidence="2 3">BX1</strain>
    </source>
</reference>
<dbReference type="Proteomes" id="UP000658131">
    <property type="component" value="Unassembled WGS sequence"/>
</dbReference>
<dbReference type="EMBL" id="JACRTB010000003">
    <property type="protein sequence ID" value="MBC8575374.1"/>
    <property type="molecule type" value="Genomic_DNA"/>
</dbReference>
<dbReference type="InterPro" id="IPR001387">
    <property type="entry name" value="Cro/C1-type_HTH"/>
</dbReference>
<comment type="caution">
    <text evidence="2">The sequence shown here is derived from an EMBL/GenBank/DDBJ whole genome shotgun (WGS) entry which is preliminary data.</text>
</comment>
<dbReference type="RefSeq" id="WP_262399013.1">
    <property type="nucleotide sequence ID" value="NZ_JACRTB010000003.1"/>
</dbReference>
<name>A0ABR7NG39_9FIRM</name>
<accession>A0ABR7NG39</accession>
<dbReference type="Gene3D" id="1.10.260.40">
    <property type="entry name" value="lambda repressor-like DNA-binding domains"/>
    <property type="match status" value="1"/>
</dbReference>
<dbReference type="CDD" id="cd00093">
    <property type="entry name" value="HTH_XRE"/>
    <property type="match status" value="1"/>
</dbReference>
<proteinExistence type="predicted"/>
<protein>
    <submittedName>
        <fullName evidence="2">Helix-turn-helix domain-containing protein</fullName>
    </submittedName>
</protein>
<organism evidence="2 3">
    <name type="scientific">Yanshouia hominis</name>
    <dbReference type="NCBI Taxonomy" id="2763673"/>
    <lineage>
        <taxon>Bacteria</taxon>
        <taxon>Bacillati</taxon>
        <taxon>Bacillota</taxon>
        <taxon>Clostridia</taxon>
        <taxon>Eubacteriales</taxon>
        <taxon>Oscillospiraceae</taxon>
        <taxon>Yanshouia</taxon>
    </lineage>
</organism>
<evidence type="ECO:0000313" key="2">
    <source>
        <dbReference type="EMBL" id="MBC8575374.1"/>
    </source>
</evidence>
<evidence type="ECO:0000313" key="3">
    <source>
        <dbReference type="Proteomes" id="UP000658131"/>
    </source>
</evidence>
<feature type="domain" description="HTH cro/C1-type" evidence="1">
    <location>
        <begin position="10"/>
        <end position="45"/>
    </location>
</feature>
<dbReference type="PROSITE" id="PS50943">
    <property type="entry name" value="HTH_CROC1"/>
    <property type="match status" value="1"/>
</dbReference>
<gene>
    <name evidence="2" type="ORF">H8717_02965</name>
</gene>
<dbReference type="Pfam" id="PF13560">
    <property type="entry name" value="HTH_31"/>
    <property type="match status" value="1"/>
</dbReference>
<dbReference type="SMART" id="SM00530">
    <property type="entry name" value="HTH_XRE"/>
    <property type="match status" value="1"/>
</dbReference>